<organism evidence="1 2">
    <name type="scientific">Sulfitobacter alexandrii</name>
    <dbReference type="NCBI Taxonomy" id="1917485"/>
    <lineage>
        <taxon>Bacteria</taxon>
        <taxon>Pseudomonadati</taxon>
        <taxon>Pseudomonadota</taxon>
        <taxon>Alphaproteobacteria</taxon>
        <taxon>Rhodobacterales</taxon>
        <taxon>Roseobacteraceae</taxon>
        <taxon>Sulfitobacter</taxon>
    </lineage>
</organism>
<dbReference type="KEGG" id="suam:BOO69_09635"/>
<proteinExistence type="predicted"/>
<accession>A0A1J0WHP3</accession>
<protein>
    <submittedName>
        <fullName evidence="1">Uncharacterized protein</fullName>
    </submittedName>
</protein>
<dbReference type="EMBL" id="CP018076">
    <property type="protein sequence ID" value="APE43646.1"/>
    <property type="molecule type" value="Genomic_DNA"/>
</dbReference>
<dbReference type="AlphaFoldDB" id="A0A1J0WHP3"/>
<dbReference type="Proteomes" id="UP000181897">
    <property type="component" value="Chromosome"/>
</dbReference>
<gene>
    <name evidence="1" type="ORF">BOO69_09635</name>
</gene>
<reference evidence="1 2" key="1">
    <citation type="submission" date="2016-11" db="EMBL/GenBank/DDBJ databases">
        <title>Complete genome sequence of Sulfitobacter sp. AM1-D1, a toxic bacteria associated with marine dinoflagellate Alexandrium minutum in East China Sea.</title>
        <authorList>
            <person name="Yang Q."/>
            <person name="Zhang X."/>
            <person name="Tian X."/>
        </authorList>
    </citation>
    <scope>NUCLEOTIDE SEQUENCE [LARGE SCALE GENOMIC DNA]</scope>
    <source>
        <strain evidence="1 2">AM1-D1</strain>
    </source>
</reference>
<evidence type="ECO:0000313" key="1">
    <source>
        <dbReference type="EMBL" id="APE43646.1"/>
    </source>
</evidence>
<keyword evidence="2" id="KW-1185">Reference proteome</keyword>
<sequence length="67" mass="7760">MYWRWQNGDTTPDAATYPTQEQAREAACKSLGRIGNAAWERMDADKREVIWRLLERAGCRIVFAAEQ</sequence>
<dbReference type="RefSeq" id="WP_071971980.1">
    <property type="nucleotide sequence ID" value="NZ_CP018076.1"/>
</dbReference>
<name>A0A1J0WHP3_9RHOB</name>
<evidence type="ECO:0000313" key="2">
    <source>
        <dbReference type="Proteomes" id="UP000181897"/>
    </source>
</evidence>
<dbReference type="STRING" id="1917485.BOO69_09635"/>